<evidence type="ECO:0000256" key="2">
    <source>
        <dbReference type="ARBA" id="ARBA00022840"/>
    </source>
</evidence>
<keyword evidence="1" id="KW-0547">Nucleotide-binding</keyword>
<dbReference type="KEGG" id="nhu:H0264_36010"/>
<name>A0A7D6VF24_9NOCA</name>
<gene>
    <name evidence="3" type="ORF">H0264_36010</name>
</gene>
<dbReference type="GO" id="GO:0004467">
    <property type="term" value="F:long-chain fatty acid-CoA ligase activity"/>
    <property type="evidence" value="ECO:0007669"/>
    <property type="project" value="TreeGrafter"/>
</dbReference>
<evidence type="ECO:0000313" key="3">
    <source>
        <dbReference type="EMBL" id="QLY34932.1"/>
    </source>
</evidence>
<dbReference type="GO" id="GO:0016020">
    <property type="term" value="C:membrane"/>
    <property type="evidence" value="ECO:0007669"/>
    <property type="project" value="TreeGrafter"/>
</dbReference>
<dbReference type="Proteomes" id="UP000515512">
    <property type="component" value="Chromosome"/>
</dbReference>
<accession>A0A7D6VF24</accession>
<dbReference type="InterPro" id="IPR042099">
    <property type="entry name" value="ANL_N_sf"/>
</dbReference>
<dbReference type="Gene3D" id="3.40.50.12780">
    <property type="entry name" value="N-terminal domain of ligase-like"/>
    <property type="match status" value="1"/>
</dbReference>
<dbReference type="EMBL" id="CP059399">
    <property type="protein sequence ID" value="QLY34932.1"/>
    <property type="molecule type" value="Genomic_DNA"/>
</dbReference>
<dbReference type="PANTHER" id="PTHR43272">
    <property type="entry name" value="LONG-CHAIN-FATTY-ACID--COA LIGASE"/>
    <property type="match status" value="1"/>
</dbReference>
<protein>
    <submittedName>
        <fullName evidence="3">AMP-binding protein</fullName>
    </submittedName>
</protein>
<proteinExistence type="predicted"/>
<keyword evidence="2" id="KW-0067">ATP-binding</keyword>
<evidence type="ECO:0000256" key="1">
    <source>
        <dbReference type="ARBA" id="ARBA00022741"/>
    </source>
</evidence>
<evidence type="ECO:0000313" key="4">
    <source>
        <dbReference type="Proteomes" id="UP000515512"/>
    </source>
</evidence>
<keyword evidence="4" id="KW-1185">Reference proteome</keyword>
<dbReference type="PANTHER" id="PTHR43272:SF33">
    <property type="entry name" value="AMP-BINDING DOMAIN-CONTAINING PROTEIN-RELATED"/>
    <property type="match status" value="1"/>
</dbReference>
<dbReference type="AlphaFoldDB" id="A0A7D6VF24"/>
<organism evidence="3 4">
    <name type="scientific">Nocardia huaxiensis</name>
    <dbReference type="NCBI Taxonomy" id="2755382"/>
    <lineage>
        <taxon>Bacteria</taxon>
        <taxon>Bacillati</taxon>
        <taxon>Actinomycetota</taxon>
        <taxon>Actinomycetes</taxon>
        <taxon>Mycobacteriales</taxon>
        <taxon>Nocardiaceae</taxon>
        <taxon>Nocardia</taxon>
    </lineage>
</organism>
<sequence length="156" mass="16651">MTVNRPGRYRLGTVGTPVPGAEIKLGDDGEVLARGPMIMRGYRKDPGKTAEAIDSDGWLHTGDIGSLDAEAAAAFAERHGLPVSIAELASNPIVRSAIQEGVDAANATLSRVEQIKKFTVVGEVWEPGGDYLTPTTKLKRKPIAAGYADSIDEMYR</sequence>
<dbReference type="SUPFAM" id="SSF56801">
    <property type="entry name" value="Acetyl-CoA synthetase-like"/>
    <property type="match status" value="1"/>
</dbReference>
<reference evidence="3 4" key="1">
    <citation type="submission" date="2020-07" db="EMBL/GenBank/DDBJ databases">
        <authorList>
            <person name="Zhuang K."/>
            <person name="Ran Y."/>
        </authorList>
    </citation>
    <scope>NUCLEOTIDE SEQUENCE [LARGE SCALE GENOMIC DNA]</scope>
    <source>
        <strain evidence="3 4">WCH-YHL-001</strain>
    </source>
</reference>
<dbReference type="GO" id="GO:0005524">
    <property type="term" value="F:ATP binding"/>
    <property type="evidence" value="ECO:0007669"/>
    <property type="project" value="UniProtKB-KW"/>
</dbReference>